<evidence type="ECO:0000256" key="1">
    <source>
        <dbReference type="ARBA" id="ARBA00001554"/>
    </source>
</evidence>
<protein>
    <recommendedName>
        <fullName evidence="3">4a-hydroxytetrahydrobiopterin dehydratase</fullName>
        <ecNumber evidence="3">4.2.1.96</ecNumber>
    </recommendedName>
    <alternativeName>
        <fullName evidence="5">4-alpha-hydroxy-tetrahydropterin dehydratase</fullName>
    </alternativeName>
</protein>
<dbReference type="RefSeq" id="XP_040798566.1">
    <property type="nucleotide sequence ID" value="XM_040945293.1"/>
</dbReference>
<dbReference type="AlphaFoldDB" id="A0A8G1RQ18"/>
<dbReference type="GO" id="GO:0008124">
    <property type="term" value="F:4-alpha-hydroxytetrahydrobiopterin dehydratase activity"/>
    <property type="evidence" value="ECO:0007669"/>
    <property type="project" value="UniProtKB-EC"/>
</dbReference>
<keyword evidence="8" id="KW-1185">Reference proteome</keyword>
<evidence type="ECO:0000256" key="4">
    <source>
        <dbReference type="ARBA" id="ARBA00023239"/>
    </source>
</evidence>
<accession>A0A8G1RQ18</accession>
<dbReference type="InterPro" id="IPR001533">
    <property type="entry name" value="Pterin_deHydtase"/>
</dbReference>
<dbReference type="PANTHER" id="PTHR12599:SF0">
    <property type="entry name" value="PTERIN-4-ALPHA-CARBINOLAMINE DEHYDRATASE"/>
    <property type="match status" value="1"/>
</dbReference>
<dbReference type="Proteomes" id="UP000249789">
    <property type="component" value="Unassembled WGS sequence"/>
</dbReference>
<dbReference type="OrthoDB" id="277398at2759"/>
<evidence type="ECO:0000256" key="5">
    <source>
        <dbReference type="ARBA" id="ARBA00030497"/>
    </source>
</evidence>
<dbReference type="InterPro" id="IPR036428">
    <property type="entry name" value="PCD_sf"/>
</dbReference>
<feature type="compositionally biased region" description="Low complexity" evidence="6">
    <location>
        <begin position="48"/>
        <end position="65"/>
    </location>
</feature>
<dbReference type="Gene3D" id="3.30.1360.20">
    <property type="entry name" value="Transcriptional coactivator/pterin dehydratase"/>
    <property type="match status" value="1"/>
</dbReference>
<dbReference type="Pfam" id="PF01329">
    <property type="entry name" value="Pterin_4a"/>
    <property type="match status" value="1"/>
</dbReference>
<dbReference type="EC" id="4.2.1.96" evidence="3"/>
<keyword evidence="4" id="KW-0456">Lyase</keyword>
<sequence length="210" mass="22974">MDHIIRASPRPCVLLSRLQRSHFARPSTSRFYSSVSSSASSTIPPARPLRTTPLTRSTPTSSYLTQNHSTFPPSTTTRAFSSSMSASANSAAVEPQFAEGVDAEELRPRLTALLQPEQGWTLDAEGQGLQKTYFFKTYFKAVSFVNVVASQSATMKHHPTMTVRIGSVDIHWTTHHPRGLTGKDVDMAQHCDEAAELMGAVEAGQGRKCH</sequence>
<proteinExistence type="inferred from homology"/>
<dbReference type="SUPFAM" id="SSF55248">
    <property type="entry name" value="PCD-like"/>
    <property type="match status" value="1"/>
</dbReference>
<comment type="catalytic activity">
    <reaction evidence="1">
        <text>(4aS,6R)-4a-hydroxy-L-erythro-5,6,7,8-tetrahydrobiopterin = (6R)-L-erythro-6,7-dihydrobiopterin + H2O</text>
        <dbReference type="Rhea" id="RHEA:11920"/>
        <dbReference type="ChEBI" id="CHEBI:15377"/>
        <dbReference type="ChEBI" id="CHEBI:15642"/>
        <dbReference type="ChEBI" id="CHEBI:43120"/>
        <dbReference type="EC" id="4.2.1.96"/>
    </reaction>
</comment>
<dbReference type="PANTHER" id="PTHR12599">
    <property type="entry name" value="PTERIN-4-ALPHA-CARBINOLAMINE DEHYDRATASE"/>
    <property type="match status" value="1"/>
</dbReference>
<evidence type="ECO:0000313" key="8">
    <source>
        <dbReference type="Proteomes" id="UP000249789"/>
    </source>
</evidence>
<dbReference type="EMBL" id="KZ824667">
    <property type="protein sequence ID" value="RAK74556.1"/>
    <property type="molecule type" value="Genomic_DNA"/>
</dbReference>
<organism evidence="7 8">
    <name type="scientific">Aspergillus fijiensis CBS 313.89</name>
    <dbReference type="NCBI Taxonomy" id="1448319"/>
    <lineage>
        <taxon>Eukaryota</taxon>
        <taxon>Fungi</taxon>
        <taxon>Dikarya</taxon>
        <taxon>Ascomycota</taxon>
        <taxon>Pezizomycotina</taxon>
        <taxon>Eurotiomycetes</taxon>
        <taxon>Eurotiomycetidae</taxon>
        <taxon>Eurotiales</taxon>
        <taxon>Aspergillaceae</taxon>
        <taxon>Aspergillus</taxon>
    </lineage>
</organism>
<name>A0A8G1RQ18_9EURO</name>
<dbReference type="CDD" id="cd00488">
    <property type="entry name" value="PCD_DCoH"/>
    <property type="match status" value="1"/>
</dbReference>
<evidence type="ECO:0000256" key="2">
    <source>
        <dbReference type="ARBA" id="ARBA00006472"/>
    </source>
</evidence>
<evidence type="ECO:0000256" key="3">
    <source>
        <dbReference type="ARBA" id="ARBA00013252"/>
    </source>
</evidence>
<dbReference type="VEuPathDB" id="FungiDB:BO72DRAFT_450614"/>
<gene>
    <name evidence="7" type="ORF">BO72DRAFT_450614</name>
</gene>
<feature type="region of interest" description="Disordered" evidence="6">
    <location>
        <begin position="34"/>
        <end position="80"/>
    </location>
</feature>
<dbReference type="GeneID" id="63862626"/>
<reference evidence="7 8" key="1">
    <citation type="submission" date="2018-02" db="EMBL/GenBank/DDBJ databases">
        <title>The genomes of Aspergillus section Nigri reveals drivers in fungal speciation.</title>
        <authorList>
            <consortium name="DOE Joint Genome Institute"/>
            <person name="Vesth T.C."/>
            <person name="Nybo J."/>
            <person name="Theobald S."/>
            <person name="Brandl J."/>
            <person name="Frisvad J.C."/>
            <person name="Nielsen K.F."/>
            <person name="Lyhne E.K."/>
            <person name="Kogle M.E."/>
            <person name="Kuo A."/>
            <person name="Riley R."/>
            <person name="Clum A."/>
            <person name="Nolan M."/>
            <person name="Lipzen A."/>
            <person name="Salamov A."/>
            <person name="Henrissat B."/>
            <person name="Wiebenga A."/>
            <person name="De vries R.P."/>
            <person name="Grigoriev I.V."/>
            <person name="Mortensen U.H."/>
            <person name="Andersen M.R."/>
            <person name="Baker S.E."/>
        </authorList>
    </citation>
    <scope>NUCLEOTIDE SEQUENCE [LARGE SCALE GENOMIC DNA]</scope>
    <source>
        <strain evidence="7 8">CBS 313.89</strain>
    </source>
</reference>
<comment type="similarity">
    <text evidence="2">Belongs to the pterin-4-alpha-carbinolamine dehydratase family.</text>
</comment>
<evidence type="ECO:0000313" key="7">
    <source>
        <dbReference type="EMBL" id="RAK74556.1"/>
    </source>
</evidence>
<evidence type="ECO:0000256" key="6">
    <source>
        <dbReference type="SAM" id="MobiDB-lite"/>
    </source>
</evidence>
<dbReference type="GO" id="GO:0006729">
    <property type="term" value="P:tetrahydrobiopterin biosynthetic process"/>
    <property type="evidence" value="ECO:0007669"/>
    <property type="project" value="InterPro"/>
</dbReference>